<evidence type="ECO:0000313" key="2">
    <source>
        <dbReference type="Proteomes" id="UP000266673"/>
    </source>
</evidence>
<dbReference type="EMBL" id="QKWP01000687">
    <property type="protein sequence ID" value="RIB16295.1"/>
    <property type="molecule type" value="Genomic_DNA"/>
</dbReference>
<gene>
    <name evidence="1" type="ORF">C2G38_1521828</name>
</gene>
<dbReference type="PANTHER" id="PTHR31366">
    <property type="entry name" value="UPF0739 PROTEIN C1ORF74"/>
    <property type="match status" value="1"/>
</dbReference>
<dbReference type="Pfam" id="PF14953">
    <property type="entry name" value="DUF4504"/>
    <property type="match status" value="1"/>
</dbReference>
<name>A0A397V1L9_9GLOM</name>
<accession>A0A397V1L9</accession>
<dbReference type="PANTHER" id="PTHR31366:SF2">
    <property type="entry name" value="UPF0739 PROTEIN C1ORF74"/>
    <property type="match status" value="1"/>
</dbReference>
<dbReference type="Proteomes" id="UP000266673">
    <property type="component" value="Unassembled WGS sequence"/>
</dbReference>
<protein>
    <submittedName>
        <fullName evidence="1">Uncharacterized protein</fullName>
    </submittedName>
</protein>
<comment type="caution">
    <text evidence="1">The sequence shown here is derived from an EMBL/GenBank/DDBJ whole genome shotgun (WGS) entry which is preliminary data.</text>
</comment>
<proteinExistence type="predicted"/>
<evidence type="ECO:0000313" key="1">
    <source>
        <dbReference type="EMBL" id="RIB16295.1"/>
    </source>
</evidence>
<reference evidence="1 2" key="1">
    <citation type="submission" date="2018-06" db="EMBL/GenBank/DDBJ databases">
        <title>Comparative genomics reveals the genomic features of Rhizophagus irregularis, R. cerebriforme, R. diaphanum and Gigaspora rosea, and their symbiotic lifestyle signature.</title>
        <authorList>
            <person name="Morin E."/>
            <person name="San Clemente H."/>
            <person name="Chen E.C.H."/>
            <person name="De La Providencia I."/>
            <person name="Hainaut M."/>
            <person name="Kuo A."/>
            <person name="Kohler A."/>
            <person name="Murat C."/>
            <person name="Tang N."/>
            <person name="Roy S."/>
            <person name="Loubradou J."/>
            <person name="Henrissat B."/>
            <person name="Grigoriev I.V."/>
            <person name="Corradi N."/>
            <person name="Roux C."/>
            <person name="Martin F.M."/>
        </authorList>
    </citation>
    <scope>NUCLEOTIDE SEQUENCE [LARGE SCALE GENOMIC DNA]</scope>
    <source>
        <strain evidence="1 2">DAOM 194757</strain>
    </source>
</reference>
<dbReference type="InterPro" id="IPR027850">
    <property type="entry name" value="DUF4504"/>
</dbReference>
<sequence length="172" mass="19977">MNVKPFFLEWSDIDSSSSTTKLAVFFVPKTPTCIITLTGWILEYPVVYVLDSAPDNVDNNFDIQMMKNCLGGQNLKLYRVFLKNAENFHNSRIEDSDMKNKPLKHMLLSFSVPSHIWHHFQQENNQDILNNNTDMITTILKNNFNPRIKNQTYWNLEFSVEISDVCLSVVVL</sequence>
<keyword evidence="2" id="KW-1185">Reference proteome</keyword>
<dbReference type="OrthoDB" id="2395010at2759"/>
<dbReference type="AlphaFoldDB" id="A0A397V1L9"/>
<organism evidence="1 2">
    <name type="scientific">Gigaspora rosea</name>
    <dbReference type="NCBI Taxonomy" id="44941"/>
    <lineage>
        <taxon>Eukaryota</taxon>
        <taxon>Fungi</taxon>
        <taxon>Fungi incertae sedis</taxon>
        <taxon>Mucoromycota</taxon>
        <taxon>Glomeromycotina</taxon>
        <taxon>Glomeromycetes</taxon>
        <taxon>Diversisporales</taxon>
        <taxon>Gigasporaceae</taxon>
        <taxon>Gigaspora</taxon>
    </lineage>
</organism>